<evidence type="ECO:0000313" key="3">
    <source>
        <dbReference type="Proteomes" id="UP001216390"/>
    </source>
</evidence>
<sequence>MAAPQGPPPGYGGPPAPHGAPGYGPGPAYGAPYGYPYGPPTVEHPQGTIVLVLGILGIVMCQVLGPVAWVMGNRALQEIDASPGSWSNRGNVQAGRICGIVATVILGLWVAFFGLYAVVAIGVLAGSST</sequence>
<dbReference type="AlphaFoldDB" id="A0AAF0BUX6"/>
<reference evidence="2" key="1">
    <citation type="submission" date="2023-01" db="EMBL/GenBank/DDBJ databases">
        <title>The diversity of Class Acidimicrobiia in South China Sea sediment environments and the proposal of Iamia marina sp. nov., a novel species of the genus Iamia.</title>
        <authorList>
            <person name="He Y."/>
            <person name="Tian X."/>
        </authorList>
    </citation>
    <scope>NUCLEOTIDE SEQUENCE</scope>
    <source>
        <strain evidence="2">DSM 19957</strain>
    </source>
</reference>
<feature type="transmembrane region" description="Helical" evidence="1">
    <location>
        <begin position="49"/>
        <end position="70"/>
    </location>
</feature>
<dbReference type="EMBL" id="CP116942">
    <property type="protein sequence ID" value="WCO66190.1"/>
    <property type="molecule type" value="Genomic_DNA"/>
</dbReference>
<accession>A0AAF0BUX6</accession>
<dbReference type="RefSeq" id="WP_272735714.1">
    <property type="nucleotide sequence ID" value="NZ_CP116942.1"/>
</dbReference>
<keyword evidence="1" id="KW-0812">Transmembrane</keyword>
<keyword evidence="1" id="KW-0472">Membrane</keyword>
<keyword evidence="3" id="KW-1185">Reference proteome</keyword>
<name>A0AAF0BUX6_9ACTN</name>
<proteinExistence type="predicted"/>
<keyword evidence="1" id="KW-1133">Transmembrane helix</keyword>
<feature type="transmembrane region" description="Helical" evidence="1">
    <location>
        <begin position="97"/>
        <end position="125"/>
    </location>
</feature>
<evidence type="ECO:0000256" key="1">
    <source>
        <dbReference type="SAM" id="Phobius"/>
    </source>
</evidence>
<dbReference type="KEGG" id="ima:PO878_16940"/>
<organism evidence="2 3">
    <name type="scientific">Iamia majanohamensis</name>
    <dbReference type="NCBI Taxonomy" id="467976"/>
    <lineage>
        <taxon>Bacteria</taxon>
        <taxon>Bacillati</taxon>
        <taxon>Actinomycetota</taxon>
        <taxon>Acidimicrobiia</taxon>
        <taxon>Acidimicrobiales</taxon>
        <taxon>Iamiaceae</taxon>
        <taxon>Iamia</taxon>
    </lineage>
</organism>
<evidence type="ECO:0000313" key="2">
    <source>
        <dbReference type="EMBL" id="WCO66190.1"/>
    </source>
</evidence>
<dbReference type="Proteomes" id="UP001216390">
    <property type="component" value="Chromosome"/>
</dbReference>
<protein>
    <submittedName>
        <fullName evidence="2">DUF4190 domain-containing protein</fullName>
    </submittedName>
</protein>
<gene>
    <name evidence="2" type="ORF">PO878_16940</name>
</gene>